<organism evidence="3 4">
    <name type="scientific">Senegalia massiliensis</name>
    <dbReference type="NCBI Taxonomy" id="1720316"/>
    <lineage>
        <taxon>Bacteria</taxon>
        <taxon>Bacillati</taxon>
        <taxon>Bacillota</taxon>
        <taxon>Clostridia</taxon>
        <taxon>Eubacteriales</taxon>
        <taxon>Clostridiaceae</taxon>
        <taxon>Senegalia</taxon>
    </lineage>
</organism>
<dbReference type="InterPro" id="IPR025016">
    <property type="entry name" value="DUF3955"/>
</dbReference>
<protein>
    <submittedName>
        <fullName evidence="3">DUF3955 domain-containing protein</fullName>
    </submittedName>
</protein>
<dbReference type="EMBL" id="QXXA01000014">
    <property type="protein sequence ID" value="NBI07695.1"/>
    <property type="molecule type" value="Genomic_DNA"/>
</dbReference>
<keyword evidence="1" id="KW-1133">Transmembrane helix</keyword>
<proteinExistence type="predicted"/>
<sequence>MKKYLFSIISIIISLGCFIAFKLIGSEILSDGTLSEPFFLIPIGYLFAIIAVISVVIKMIKNHNKKDYGNDKY</sequence>
<dbReference type="AlphaFoldDB" id="A0A845QYY4"/>
<evidence type="ECO:0000259" key="2">
    <source>
        <dbReference type="Pfam" id="PF13127"/>
    </source>
</evidence>
<dbReference type="Pfam" id="PF13127">
    <property type="entry name" value="DUF3955"/>
    <property type="match status" value="1"/>
</dbReference>
<evidence type="ECO:0000256" key="1">
    <source>
        <dbReference type="SAM" id="Phobius"/>
    </source>
</evidence>
<dbReference type="OrthoDB" id="6194834at2"/>
<evidence type="ECO:0000313" key="4">
    <source>
        <dbReference type="Proteomes" id="UP000467132"/>
    </source>
</evidence>
<keyword evidence="4" id="KW-1185">Reference proteome</keyword>
<comment type="caution">
    <text evidence="3">The sequence shown here is derived from an EMBL/GenBank/DDBJ whole genome shotgun (WGS) entry which is preliminary data.</text>
</comment>
<feature type="transmembrane region" description="Helical" evidence="1">
    <location>
        <begin position="5"/>
        <end position="25"/>
    </location>
</feature>
<keyword evidence="1" id="KW-0812">Transmembrane</keyword>
<reference evidence="3 4" key="1">
    <citation type="submission" date="2018-08" db="EMBL/GenBank/DDBJ databases">
        <title>Murine metabolic-syndrome-specific gut microbial biobank.</title>
        <authorList>
            <person name="Liu C."/>
        </authorList>
    </citation>
    <scope>NUCLEOTIDE SEQUENCE [LARGE SCALE GENOMIC DNA]</scope>
    <source>
        <strain evidence="3 4">583</strain>
    </source>
</reference>
<dbReference type="Proteomes" id="UP000467132">
    <property type="component" value="Unassembled WGS sequence"/>
</dbReference>
<accession>A0A845QYY4</accession>
<feature type="transmembrane region" description="Helical" evidence="1">
    <location>
        <begin position="37"/>
        <end position="57"/>
    </location>
</feature>
<keyword evidence="1" id="KW-0472">Membrane</keyword>
<gene>
    <name evidence="3" type="ORF">D3Z33_12610</name>
</gene>
<name>A0A845QYY4_9CLOT</name>
<dbReference type="RefSeq" id="WP_160198164.1">
    <property type="nucleotide sequence ID" value="NZ_QXXA01000014.1"/>
</dbReference>
<feature type="domain" description="DUF3955" evidence="2">
    <location>
        <begin position="3"/>
        <end position="61"/>
    </location>
</feature>
<dbReference type="PROSITE" id="PS51257">
    <property type="entry name" value="PROKAR_LIPOPROTEIN"/>
    <property type="match status" value="1"/>
</dbReference>
<evidence type="ECO:0000313" key="3">
    <source>
        <dbReference type="EMBL" id="NBI07695.1"/>
    </source>
</evidence>